<feature type="domain" description="Transposase IS200-like" evidence="1">
    <location>
        <begin position="19"/>
        <end position="167"/>
    </location>
</feature>
<dbReference type="RefSeq" id="WP_296948477.1">
    <property type="nucleotide sequence ID" value="NZ_LT599021.1"/>
</dbReference>
<gene>
    <name evidence="2" type="ORF">KL86DYS2_11332</name>
</gene>
<reference evidence="2" key="1">
    <citation type="submission" date="2016-04" db="EMBL/GenBank/DDBJ databases">
        <authorList>
            <person name="Evans L.H."/>
            <person name="Alamgir A."/>
            <person name="Owens N."/>
            <person name="Weber N.D."/>
            <person name="Virtaneva K."/>
            <person name="Barbian K."/>
            <person name="Babar A."/>
            <person name="Rosenke K."/>
        </authorList>
    </citation>
    <scope>NUCLEOTIDE SEQUENCE</scope>
    <source>
        <strain evidence="2">86-2</strain>
    </source>
</reference>
<dbReference type="EMBL" id="FLUL01000001">
    <property type="protein sequence ID" value="SBV97777.1"/>
    <property type="molecule type" value="Genomic_DNA"/>
</dbReference>
<dbReference type="GO" id="GO:0043565">
    <property type="term" value="F:sequence-specific DNA binding"/>
    <property type="evidence" value="ECO:0007669"/>
    <property type="project" value="TreeGrafter"/>
</dbReference>
<organism evidence="2">
    <name type="scientific">uncultured Dysgonomonas sp</name>
    <dbReference type="NCBI Taxonomy" id="206096"/>
    <lineage>
        <taxon>Bacteria</taxon>
        <taxon>Pseudomonadati</taxon>
        <taxon>Bacteroidota</taxon>
        <taxon>Bacteroidia</taxon>
        <taxon>Bacteroidales</taxon>
        <taxon>Dysgonomonadaceae</taxon>
        <taxon>Dysgonomonas</taxon>
        <taxon>environmental samples</taxon>
    </lineage>
</organism>
<dbReference type="PANTHER" id="PTHR36966:SF1">
    <property type="entry name" value="REP-ASSOCIATED TYROSINE TRANSPOSASE"/>
    <property type="match status" value="1"/>
</dbReference>
<evidence type="ECO:0000313" key="2">
    <source>
        <dbReference type="EMBL" id="SBV97777.1"/>
    </source>
</evidence>
<dbReference type="SMART" id="SM01321">
    <property type="entry name" value="Y1_Tnp"/>
    <property type="match status" value="1"/>
</dbReference>
<dbReference type="AlphaFoldDB" id="A0A212JEB6"/>
<dbReference type="Gene3D" id="3.30.70.1290">
    <property type="entry name" value="Transposase IS200-like"/>
    <property type="match status" value="1"/>
</dbReference>
<sequence length="178" mass="20957">MSSKLPQRRSIRLANYDYSQIGLYFVTICCENRICRFGKIQNTDIVLNEAGRMINTEWNNLKKRFSNIELHNYIIMPNHFHGIIEITDVGIPLVGIRKTNGQPQGIAPTLGKILGAFKSITTVKYTHAVTQLGWEPYNQRIWQRNYYEHIIRDEKSHQNISDYITNNPYNWENDEYYI</sequence>
<evidence type="ECO:0000259" key="1">
    <source>
        <dbReference type="SMART" id="SM01321"/>
    </source>
</evidence>
<dbReference type="GO" id="GO:0004803">
    <property type="term" value="F:transposase activity"/>
    <property type="evidence" value="ECO:0007669"/>
    <property type="project" value="InterPro"/>
</dbReference>
<protein>
    <recommendedName>
        <fullName evidence="1">Transposase IS200-like domain-containing protein</fullName>
    </recommendedName>
</protein>
<dbReference type="GO" id="GO:0006313">
    <property type="term" value="P:DNA transposition"/>
    <property type="evidence" value="ECO:0007669"/>
    <property type="project" value="InterPro"/>
</dbReference>
<proteinExistence type="predicted"/>
<accession>A0A212JEB6</accession>
<dbReference type="SUPFAM" id="SSF143422">
    <property type="entry name" value="Transposase IS200-like"/>
    <property type="match status" value="1"/>
</dbReference>
<dbReference type="InterPro" id="IPR052715">
    <property type="entry name" value="RAYT_transposase"/>
</dbReference>
<dbReference type="InterPro" id="IPR002686">
    <property type="entry name" value="Transposase_17"/>
</dbReference>
<dbReference type="InterPro" id="IPR036515">
    <property type="entry name" value="Transposase_17_sf"/>
</dbReference>
<dbReference type="PANTHER" id="PTHR36966">
    <property type="entry name" value="REP-ASSOCIATED TYROSINE TRANSPOSASE"/>
    <property type="match status" value="1"/>
</dbReference>
<name>A0A212JEB6_9BACT</name>